<comment type="subcellular location">
    <subcellularLocation>
        <location evidence="1">Cell membrane</location>
        <topology evidence="1">Peripheral membrane protein</topology>
    </subcellularLocation>
    <subcellularLocation>
        <location evidence="2">Cytoplasm</location>
    </subcellularLocation>
</comment>
<evidence type="ECO:0000256" key="5">
    <source>
        <dbReference type="ARBA" id="ARBA00022490"/>
    </source>
</evidence>
<dbReference type="InterPro" id="IPR011009">
    <property type="entry name" value="Kinase-like_dom_sf"/>
</dbReference>
<dbReference type="Ensembl" id="ENSHHUT00000036413.1">
    <property type="protein sequence ID" value="ENSHHUP00000035007.1"/>
    <property type="gene ID" value="ENSHHUG00000022048.1"/>
</dbReference>
<evidence type="ECO:0000256" key="10">
    <source>
        <dbReference type="ARBA" id="ARBA00022840"/>
    </source>
</evidence>
<evidence type="ECO:0000256" key="2">
    <source>
        <dbReference type="ARBA" id="ARBA00004496"/>
    </source>
</evidence>
<evidence type="ECO:0000256" key="4">
    <source>
        <dbReference type="ARBA" id="ARBA00022475"/>
    </source>
</evidence>
<keyword evidence="8 15" id="KW-0547">Nucleotide-binding</keyword>
<dbReference type="InterPro" id="IPR001245">
    <property type="entry name" value="Ser-Thr/Tyr_kinase_cat_dom"/>
</dbReference>
<comment type="catalytic activity">
    <reaction evidence="13">
        <text>L-tyrosyl-[protein] + ATP = O-phospho-L-tyrosyl-[protein] + ADP + H(+)</text>
        <dbReference type="Rhea" id="RHEA:10596"/>
        <dbReference type="Rhea" id="RHEA-COMP:10136"/>
        <dbReference type="Rhea" id="RHEA-COMP:20101"/>
        <dbReference type="ChEBI" id="CHEBI:15378"/>
        <dbReference type="ChEBI" id="CHEBI:30616"/>
        <dbReference type="ChEBI" id="CHEBI:46858"/>
        <dbReference type="ChEBI" id="CHEBI:61978"/>
        <dbReference type="ChEBI" id="CHEBI:456216"/>
        <dbReference type="EC" id="2.7.10.2"/>
    </reaction>
</comment>
<comment type="similarity">
    <text evidence="14">Belongs to the protein kinase superfamily. Tyr protein kinase family. Fes/fps subfamily.</text>
</comment>
<keyword evidence="7" id="KW-0519">Myristate</keyword>
<sequence length="147" mass="16753">FYLCSVGSDIYAEISEEKPDSGCRYSLSRDDIYLGRILGEGFFGEVHDGVYKSPTGERVRVAVKTCKDCSADVKEKFMSEAVLMKALDHPHIVRLIGVIEVDPVWIVMELYEHGEVRHEGSEVLCDVTSLPHKHEVTHWPRMHHIKE</sequence>
<dbReference type="InterPro" id="IPR017441">
    <property type="entry name" value="Protein_kinase_ATP_BS"/>
</dbReference>
<reference evidence="17" key="2">
    <citation type="submission" date="2025-08" db="UniProtKB">
        <authorList>
            <consortium name="Ensembl"/>
        </authorList>
    </citation>
    <scope>IDENTIFICATION</scope>
</reference>
<evidence type="ECO:0000256" key="15">
    <source>
        <dbReference type="PROSITE-ProRule" id="PRU10141"/>
    </source>
</evidence>
<organism evidence="17 18">
    <name type="scientific">Hucho hucho</name>
    <name type="common">huchen</name>
    <dbReference type="NCBI Taxonomy" id="62062"/>
    <lineage>
        <taxon>Eukaryota</taxon>
        <taxon>Metazoa</taxon>
        <taxon>Chordata</taxon>
        <taxon>Craniata</taxon>
        <taxon>Vertebrata</taxon>
        <taxon>Euteleostomi</taxon>
        <taxon>Actinopterygii</taxon>
        <taxon>Neopterygii</taxon>
        <taxon>Teleostei</taxon>
        <taxon>Protacanthopterygii</taxon>
        <taxon>Salmoniformes</taxon>
        <taxon>Salmonidae</taxon>
        <taxon>Salmoninae</taxon>
        <taxon>Hucho</taxon>
    </lineage>
</organism>
<keyword evidence="18" id="KW-1185">Reference proteome</keyword>
<dbReference type="Proteomes" id="UP000314982">
    <property type="component" value="Unassembled WGS sequence"/>
</dbReference>
<evidence type="ECO:0000256" key="3">
    <source>
        <dbReference type="ARBA" id="ARBA00011903"/>
    </source>
</evidence>
<evidence type="ECO:0000256" key="14">
    <source>
        <dbReference type="ARBA" id="ARBA00061333"/>
    </source>
</evidence>
<dbReference type="GO" id="GO:0004715">
    <property type="term" value="F:non-membrane spanning protein tyrosine kinase activity"/>
    <property type="evidence" value="ECO:0007669"/>
    <property type="project" value="UniProtKB-EC"/>
</dbReference>
<keyword evidence="11" id="KW-0472">Membrane</keyword>
<dbReference type="GO" id="GO:0005737">
    <property type="term" value="C:cytoplasm"/>
    <property type="evidence" value="ECO:0007669"/>
    <property type="project" value="UniProtKB-SubCell"/>
</dbReference>
<reference evidence="18" key="1">
    <citation type="submission" date="2018-06" db="EMBL/GenBank/DDBJ databases">
        <title>Genome assembly of Danube salmon.</title>
        <authorList>
            <person name="Macqueen D.J."/>
            <person name="Gundappa M.K."/>
        </authorList>
    </citation>
    <scope>NUCLEOTIDE SEQUENCE [LARGE SCALE GENOMIC DNA]</scope>
</reference>
<dbReference type="GO" id="GO:0005524">
    <property type="term" value="F:ATP binding"/>
    <property type="evidence" value="ECO:0007669"/>
    <property type="project" value="UniProtKB-UniRule"/>
</dbReference>
<evidence type="ECO:0000256" key="8">
    <source>
        <dbReference type="ARBA" id="ARBA00022741"/>
    </source>
</evidence>
<dbReference type="AlphaFoldDB" id="A0A4W5M9B4"/>
<dbReference type="InterPro" id="IPR020635">
    <property type="entry name" value="Tyr_kinase_cat_dom"/>
</dbReference>
<keyword evidence="4" id="KW-1003">Cell membrane</keyword>
<dbReference type="PROSITE" id="PS00107">
    <property type="entry name" value="PROTEIN_KINASE_ATP"/>
    <property type="match status" value="1"/>
</dbReference>
<dbReference type="SMART" id="SM00219">
    <property type="entry name" value="TyrKc"/>
    <property type="match status" value="1"/>
</dbReference>
<dbReference type="PANTHER" id="PTHR24418">
    <property type="entry name" value="TYROSINE-PROTEIN KINASE"/>
    <property type="match status" value="1"/>
</dbReference>
<keyword evidence="6" id="KW-0808">Transferase</keyword>
<dbReference type="PROSITE" id="PS50011">
    <property type="entry name" value="PROTEIN_KINASE_DOM"/>
    <property type="match status" value="1"/>
</dbReference>
<dbReference type="Pfam" id="PF07714">
    <property type="entry name" value="PK_Tyr_Ser-Thr"/>
    <property type="match status" value="1"/>
</dbReference>
<reference evidence="17" key="3">
    <citation type="submission" date="2025-09" db="UniProtKB">
        <authorList>
            <consortium name="Ensembl"/>
        </authorList>
    </citation>
    <scope>IDENTIFICATION</scope>
</reference>
<keyword evidence="5" id="KW-0963">Cytoplasm</keyword>
<dbReference type="InterPro" id="IPR050198">
    <property type="entry name" value="Non-receptor_tyrosine_kinases"/>
</dbReference>
<feature type="domain" description="Protein kinase" evidence="16">
    <location>
        <begin position="32"/>
        <end position="147"/>
    </location>
</feature>
<name>A0A4W5M9B4_9TELE</name>
<dbReference type="SUPFAM" id="SSF56112">
    <property type="entry name" value="Protein kinase-like (PK-like)"/>
    <property type="match status" value="1"/>
</dbReference>
<evidence type="ECO:0000313" key="17">
    <source>
        <dbReference type="Ensembl" id="ENSHHUP00000035007.1"/>
    </source>
</evidence>
<dbReference type="Gene3D" id="3.30.200.20">
    <property type="entry name" value="Phosphorylase Kinase, domain 1"/>
    <property type="match status" value="1"/>
</dbReference>
<evidence type="ECO:0000259" key="16">
    <source>
        <dbReference type="PROSITE" id="PS50011"/>
    </source>
</evidence>
<accession>A0A4W5M9B4</accession>
<evidence type="ECO:0000256" key="11">
    <source>
        <dbReference type="ARBA" id="ARBA00023136"/>
    </source>
</evidence>
<protein>
    <recommendedName>
        <fullName evidence="3">non-specific protein-tyrosine kinase</fullName>
        <ecNumber evidence="3">2.7.10.2</ecNumber>
    </recommendedName>
</protein>
<evidence type="ECO:0000256" key="6">
    <source>
        <dbReference type="ARBA" id="ARBA00022679"/>
    </source>
</evidence>
<feature type="binding site" evidence="15">
    <location>
        <position position="64"/>
    </location>
    <ligand>
        <name>ATP</name>
        <dbReference type="ChEBI" id="CHEBI:30616"/>
    </ligand>
</feature>
<dbReference type="InterPro" id="IPR000719">
    <property type="entry name" value="Prot_kinase_dom"/>
</dbReference>
<dbReference type="FunFam" id="3.30.200.20:FF:000194">
    <property type="entry name" value="protein-tyrosine kinase 2-beta isoform X1"/>
    <property type="match status" value="1"/>
</dbReference>
<keyword evidence="12" id="KW-0829">Tyrosine-protein kinase</keyword>
<dbReference type="GO" id="GO:0005886">
    <property type="term" value="C:plasma membrane"/>
    <property type="evidence" value="ECO:0007669"/>
    <property type="project" value="UniProtKB-SubCell"/>
</dbReference>
<evidence type="ECO:0000256" key="7">
    <source>
        <dbReference type="ARBA" id="ARBA00022707"/>
    </source>
</evidence>
<keyword evidence="10 15" id="KW-0067">ATP-binding</keyword>
<keyword evidence="7" id="KW-0449">Lipoprotein</keyword>
<evidence type="ECO:0000313" key="18">
    <source>
        <dbReference type="Proteomes" id="UP000314982"/>
    </source>
</evidence>
<evidence type="ECO:0000256" key="9">
    <source>
        <dbReference type="ARBA" id="ARBA00022777"/>
    </source>
</evidence>
<proteinExistence type="inferred from homology"/>
<dbReference type="EC" id="2.7.10.2" evidence="3"/>
<dbReference type="GeneTree" id="ENSGT00940000157269"/>
<keyword evidence="9" id="KW-0418">Kinase</keyword>
<evidence type="ECO:0000256" key="13">
    <source>
        <dbReference type="ARBA" id="ARBA00051245"/>
    </source>
</evidence>
<evidence type="ECO:0000256" key="12">
    <source>
        <dbReference type="ARBA" id="ARBA00023137"/>
    </source>
</evidence>
<evidence type="ECO:0000256" key="1">
    <source>
        <dbReference type="ARBA" id="ARBA00004202"/>
    </source>
</evidence>